<dbReference type="FunFam" id="3.40.710.10:FF:000004">
    <property type="entry name" value="Peptidoglycan D,D-transpeptidase MrdA"/>
    <property type="match status" value="1"/>
</dbReference>
<dbReference type="GO" id="GO:0008658">
    <property type="term" value="F:penicillin binding"/>
    <property type="evidence" value="ECO:0007669"/>
    <property type="project" value="UniProtKB-UniRule"/>
</dbReference>
<evidence type="ECO:0000256" key="9">
    <source>
        <dbReference type="ARBA" id="ARBA00022960"/>
    </source>
</evidence>
<sequence length="621" mass="70687">MKKTNEPLRNSSAELALFMRRVTISFTIILLLISILIAHLYQLQVISFENYRNRSNQNSTKIIPILPSRGKIFDRHGTPIAFNRTIYQLELVVEKVNNLKKTLDALRPLVDLTDQDIANFNKKLQNAQKLTSIPLKLDLTDVQQAHFAVNKFRFPGVEIKKYQHRYYPYCSTFTHVIGYVSKINANNLAKLEKQGLISNYAATNEIGQLGIERYYENKLHGSIGYNKVEVNNRGHIIRNLYHQLPESGKDIYLTIDLNLQQYINKLLTGNRAAVVVIDPRDSGILALVSNPSFNPNLFVEGISSNDYQNLLNDHNYPLINRVTQGLYPPASTVKPYIAVSALTVGVINEYFSIFDPGWWQLPGSGKRYRDWKHYGHGKLNIIKAIEESADTLFYQVAYDMGIDLLAEWMMKFGYGHYTGIDITEEHTGIMPTRNWKMKRFHEPWYPGDTIVVGIGQGYWTATPLQILKALVTLINNGSVYKPHLLLGTREQDDNIISYHQYEETNIGDPYSGFWEIAKDGMYGVANHPNGTARHYFANTPYKTAAKSGTAQVYSLKANEKYNVHKINERLRDHKWMTAFAPYDNPTVCVVVLLENGGIGPSAGTITRNILDYILLSNKKNA</sequence>
<accession>Q1LTM6</accession>
<dbReference type="Pfam" id="PF03717">
    <property type="entry name" value="PBP_dimer"/>
    <property type="match status" value="1"/>
</dbReference>
<dbReference type="GO" id="GO:0071972">
    <property type="term" value="F:peptidoglycan L,D-transpeptidase activity"/>
    <property type="evidence" value="ECO:0007669"/>
    <property type="project" value="TreeGrafter"/>
</dbReference>
<name>Q1LTM6_BAUCH</name>
<comment type="pathway">
    <text evidence="14">Cell wall biogenesis; peptidoglycan biosynthesis.</text>
</comment>
<evidence type="ECO:0000256" key="7">
    <source>
        <dbReference type="ARBA" id="ARBA00022692"/>
    </source>
</evidence>
<evidence type="ECO:0000259" key="15">
    <source>
        <dbReference type="Pfam" id="PF00905"/>
    </source>
</evidence>
<keyword evidence="12 14" id="KW-0472">Membrane</keyword>
<evidence type="ECO:0000256" key="2">
    <source>
        <dbReference type="ARBA" id="ARBA00004236"/>
    </source>
</evidence>
<keyword evidence="18" id="KW-1185">Reference proteome</keyword>
<evidence type="ECO:0000256" key="12">
    <source>
        <dbReference type="ARBA" id="ARBA00023136"/>
    </source>
</evidence>
<dbReference type="PANTHER" id="PTHR30627">
    <property type="entry name" value="PEPTIDOGLYCAN D,D-TRANSPEPTIDASE"/>
    <property type="match status" value="1"/>
</dbReference>
<dbReference type="OrthoDB" id="9766847at2"/>
<keyword evidence="9 14" id="KW-0133">Cell shape</keyword>
<dbReference type="GO" id="GO:0008360">
    <property type="term" value="P:regulation of cell shape"/>
    <property type="evidence" value="ECO:0007669"/>
    <property type="project" value="UniProtKB-KW"/>
</dbReference>
<dbReference type="Gene3D" id="3.40.710.10">
    <property type="entry name" value="DD-peptidase/beta-lactamase superfamily"/>
    <property type="match status" value="1"/>
</dbReference>
<keyword evidence="11 14" id="KW-1133">Transmembrane helix</keyword>
<comment type="subcellular location">
    <subcellularLocation>
        <location evidence="14">Cell inner membrane</location>
        <topology evidence="14">Single-pass membrane protein</topology>
    </subcellularLocation>
    <subcellularLocation>
        <location evidence="2">Cell membrane</location>
    </subcellularLocation>
    <subcellularLocation>
        <location evidence="1">Membrane</location>
        <topology evidence="1">Single-pass membrane protein</topology>
    </subcellularLocation>
</comment>
<dbReference type="KEGG" id="bci:BCI_0235"/>
<evidence type="ECO:0000256" key="3">
    <source>
        <dbReference type="ARBA" id="ARBA00022475"/>
    </source>
</evidence>
<dbReference type="GO" id="GO:0009002">
    <property type="term" value="F:serine-type D-Ala-D-Ala carboxypeptidase activity"/>
    <property type="evidence" value="ECO:0007669"/>
    <property type="project" value="UniProtKB-UniRule"/>
</dbReference>
<keyword evidence="10 14" id="KW-0573">Peptidoglycan synthesis</keyword>
<dbReference type="GO" id="GO:0009252">
    <property type="term" value="P:peptidoglycan biosynthetic process"/>
    <property type="evidence" value="ECO:0007669"/>
    <property type="project" value="UniProtKB-UniRule"/>
</dbReference>
<keyword evidence="5 14" id="KW-0121">Carboxypeptidase</keyword>
<comment type="function">
    <text evidence="14">Catalyzes cross-linking of the peptidoglycan cell wall.</text>
</comment>
<dbReference type="HAMAP" id="MF_02081">
    <property type="entry name" value="MrdA_transpept"/>
    <property type="match status" value="1"/>
</dbReference>
<dbReference type="InterPro" id="IPR036138">
    <property type="entry name" value="PBP_dimer_sf"/>
</dbReference>
<keyword evidence="7 14" id="KW-0812">Transmembrane</keyword>
<feature type="domain" description="Penicillin-binding protein dimerisation" evidence="16">
    <location>
        <begin position="65"/>
        <end position="240"/>
    </location>
</feature>
<dbReference type="InterPro" id="IPR050515">
    <property type="entry name" value="Beta-lactam/transpept"/>
</dbReference>
<keyword evidence="3 14" id="KW-1003">Cell membrane</keyword>
<dbReference type="HOGENOM" id="CLU_009289_1_2_6"/>
<dbReference type="AlphaFoldDB" id="Q1LTM6"/>
<keyword evidence="13 14" id="KW-0961">Cell wall biogenesis/degradation</keyword>
<dbReference type="Pfam" id="PF00905">
    <property type="entry name" value="Transpeptidase"/>
    <property type="match status" value="1"/>
</dbReference>
<dbReference type="NCBIfam" id="TIGR03423">
    <property type="entry name" value="pbp2_mrdA"/>
    <property type="match status" value="1"/>
</dbReference>
<dbReference type="Gene3D" id="3.90.1310.10">
    <property type="entry name" value="Penicillin-binding protein 2a (Domain 2)"/>
    <property type="match status" value="1"/>
</dbReference>
<dbReference type="NCBIfam" id="NF008061">
    <property type="entry name" value="PRK10795.1"/>
    <property type="match status" value="1"/>
</dbReference>
<dbReference type="RefSeq" id="WP_011520421.1">
    <property type="nucleotide sequence ID" value="NC_007984.1"/>
</dbReference>
<proteinExistence type="inferred from homology"/>
<protein>
    <recommendedName>
        <fullName evidence="14">Peptidoglycan D,D-transpeptidase MrdA</fullName>
        <ecNumber evidence="14">3.4.16.4</ecNumber>
    </recommendedName>
    <alternativeName>
        <fullName evidence="14">Penicillin-binding protein 2</fullName>
        <shortName evidence="14">PBP-2</shortName>
    </alternativeName>
</protein>
<evidence type="ECO:0000256" key="10">
    <source>
        <dbReference type="ARBA" id="ARBA00022984"/>
    </source>
</evidence>
<dbReference type="STRING" id="374463.BCI_0235"/>
<evidence type="ECO:0000256" key="13">
    <source>
        <dbReference type="ARBA" id="ARBA00023316"/>
    </source>
</evidence>
<keyword evidence="6 14" id="KW-0645">Protease</keyword>
<dbReference type="Gene3D" id="3.30.1390.30">
    <property type="entry name" value="Penicillin-binding protein 2a, domain 3"/>
    <property type="match status" value="1"/>
</dbReference>
<evidence type="ECO:0000256" key="1">
    <source>
        <dbReference type="ARBA" id="ARBA00004167"/>
    </source>
</evidence>
<organism evidence="17 18">
    <name type="scientific">Baumannia cicadellinicola subsp. Homalodisca coagulata</name>
    <dbReference type="NCBI Taxonomy" id="374463"/>
    <lineage>
        <taxon>Bacteria</taxon>
        <taxon>Pseudomonadati</taxon>
        <taxon>Pseudomonadota</taxon>
        <taxon>Gammaproteobacteria</taxon>
        <taxon>Candidatus Palibaumannia</taxon>
    </lineage>
</organism>
<dbReference type="PANTHER" id="PTHR30627:SF2">
    <property type="entry name" value="PEPTIDOGLYCAN D,D-TRANSPEPTIDASE MRDA"/>
    <property type="match status" value="1"/>
</dbReference>
<evidence type="ECO:0000313" key="17">
    <source>
        <dbReference type="EMBL" id="ABF14362.1"/>
    </source>
</evidence>
<feature type="active site" description="Acyl-ester intermediate" evidence="14">
    <location>
        <position position="331"/>
    </location>
</feature>
<dbReference type="UniPathway" id="UPA00219"/>
<evidence type="ECO:0000259" key="16">
    <source>
        <dbReference type="Pfam" id="PF03717"/>
    </source>
</evidence>
<comment type="catalytic activity">
    <reaction evidence="14">
        <text>Preferential cleavage: (Ac)2-L-Lys-D-Ala-|-D-Ala. Also transpeptidation of peptidyl-alanyl moieties that are N-acyl substituents of D-alanine.</text>
        <dbReference type="EC" id="3.4.16.4"/>
    </reaction>
</comment>
<dbReference type="SUPFAM" id="SSF56519">
    <property type="entry name" value="Penicillin binding protein dimerisation domain"/>
    <property type="match status" value="1"/>
</dbReference>
<evidence type="ECO:0000256" key="11">
    <source>
        <dbReference type="ARBA" id="ARBA00022989"/>
    </source>
</evidence>
<evidence type="ECO:0000256" key="6">
    <source>
        <dbReference type="ARBA" id="ARBA00022670"/>
    </source>
</evidence>
<keyword evidence="8 14" id="KW-0378">Hydrolase</keyword>
<dbReference type="InterPro" id="IPR012338">
    <property type="entry name" value="Beta-lactam/transpept-like"/>
</dbReference>
<dbReference type="SUPFAM" id="SSF56601">
    <property type="entry name" value="beta-lactamase/transpeptidase-like"/>
    <property type="match status" value="1"/>
</dbReference>
<feature type="transmembrane region" description="Helical" evidence="14">
    <location>
        <begin position="21"/>
        <end position="41"/>
    </location>
</feature>
<reference evidence="17 18" key="1">
    <citation type="journal article" date="2006" name="PLoS Biol.">
        <title>Metabolic complementarity and genomics of the dual bacterial symbiosis of sharpshooters.</title>
        <authorList>
            <person name="Wu D."/>
            <person name="Daugherty S.C."/>
            <person name="Van Aken S.E."/>
            <person name="Pai G.H."/>
            <person name="Watkins K.L."/>
            <person name="Khouri H."/>
            <person name="Tallon L.J."/>
            <person name="Zaborsky J.M."/>
            <person name="Dunbar H.E."/>
            <person name="Tran P.L."/>
            <person name="Moran N.A."/>
            <person name="Eisen J.A."/>
        </authorList>
    </citation>
    <scope>NUCLEOTIDE SEQUENCE [LARGE SCALE GENOMIC DNA]</scope>
    <source>
        <strain evidence="17">Hc</strain>
    </source>
</reference>
<evidence type="ECO:0000256" key="8">
    <source>
        <dbReference type="ARBA" id="ARBA00022801"/>
    </source>
</evidence>
<comment type="caution">
    <text evidence="14">Lacks conserved residue(s) required for the propagation of feature annotation.</text>
</comment>
<dbReference type="EC" id="3.4.16.4" evidence="14"/>
<comment type="similarity">
    <text evidence="14">Belongs to the transpeptidase family. MrdA subfamily.</text>
</comment>
<dbReference type="GO" id="GO:0006508">
    <property type="term" value="P:proteolysis"/>
    <property type="evidence" value="ECO:0007669"/>
    <property type="project" value="UniProtKB-KW"/>
</dbReference>
<gene>
    <name evidence="14 17" type="primary">mrdA</name>
    <name evidence="17" type="ordered locus">BCI_0235</name>
</gene>
<dbReference type="InterPro" id="IPR017790">
    <property type="entry name" value="Penicillin-binding_protein_2"/>
</dbReference>
<dbReference type="InterPro" id="IPR005311">
    <property type="entry name" value="PBP_dimer"/>
</dbReference>
<evidence type="ECO:0000256" key="4">
    <source>
        <dbReference type="ARBA" id="ARBA00022519"/>
    </source>
</evidence>
<dbReference type="InterPro" id="IPR001460">
    <property type="entry name" value="PCN-bd_Tpept"/>
</dbReference>
<dbReference type="EMBL" id="CP000238">
    <property type="protein sequence ID" value="ABF14362.1"/>
    <property type="molecule type" value="Genomic_DNA"/>
</dbReference>
<evidence type="ECO:0000256" key="5">
    <source>
        <dbReference type="ARBA" id="ARBA00022645"/>
    </source>
</evidence>
<dbReference type="Proteomes" id="UP000002427">
    <property type="component" value="Chromosome"/>
</dbReference>
<evidence type="ECO:0000313" key="18">
    <source>
        <dbReference type="Proteomes" id="UP000002427"/>
    </source>
</evidence>
<dbReference type="GO" id="GO:0005886">
    <property type="term" value="C:plasma membrane"/>
    <property type="evidence" value="ECO:0007669"/>
    <property type="project" value="UniProtKB-SubCell"/>
</dbReference>
<feature type="domain" description="Penicillin-binding protein transpeptidase" evidence="15">
    <location>
        <begin position="273"/>
        <end position="610"/>
    </location>
</feature>
<dbReference type="GO" id="GO:0071555">
    <property type="term" value="P:cell wall organization"/>
    <property type="evidence" value="ECO:0007669"/>
    <property type="project" value="UniProtKB-KW"/>
</dbReference>
<keyword evidence="4 14" id="KW-0997">Cell inner membrane</keyword>
<evidence type="ECO:0000256" key="14">
    <source>
        <dbReference type="HAMAP-Rule" id="MF_02081"/>
    </source>
</evidence>